<dbReference type="EMBL" id="JADJMH010000016">
    <property type="protein sequence ID" value="MBK7676137.1"/>
    <property type="molecule type" value="Genomic_DNA"/>
</dbReference>
<sequence>MDIKKLDRKALKSFFVKNAIPTEGNFRDLIDGMINQKDDGIVKLPDEPLSLQADGSANSQKKVINFYGSFADPKPAWTLSLNPRVEPNDPASATRPGWSIGDADGNSRLFIDQNTGNVGIGTLDPKYSFEIKASSGIKLGVEGSGGGQLIIANNKDDNRIYLEAFSSDATGHASELSLTGRHGGNVPKLSFLADLTAVSGNVVVNGNVGIGTSEPRSALGISAVTKRQISTNSWADMSASPSGYGLFAGNAYLNHDTKPHFRYASQHDNIGAIGLAVNYPNWNNLSIISSGTTSSKESEDFTPKVLALFTHDGRVGIGTTDPKYSFEIKASSAIKLGLEGYGGGQLIIANNKDDNRIYLEAFSSDGTGHASELLLTGRHAGNVPKLSFFADLTAVSGNVVVDGNVGIGTVDPKAKFEVNGVTVISNGNSVAAGAGLMVSGSLTVGGINTSYGGGQGWISNIAGLLLETAANTEIAVHDSGTRVASLMYYEGDAANRITIGRDMGPGWGAIGHVVLNGKVGIGTSDPKGKLEVTGVAVISNGNCVAAGQGYMASGSLTVGGNNTSYGGGQGWTSNTAGLLLETAANTEIAVHDSVQRVASLMYYEGDAANRITIGRDMGWGAIKQVVLNGNVGIGTDSPAGQLHVQTGGTGNWDKFVVKTTNRWGDGNNQYVTIGEGGASGIMLYNPHVVWSAEQGSASIRMGRSGGVSSGHWWDIGVRGGNSFSIMNGHAGVTGLVIDAGGNVGIGTSDPKAKLDVSGGINMAAQGTLFSPGRMHINGDEILYLLHKKGVIIGQEWGGTGSLNVQGELWAGRLLGVSDLRLKKEVGPLIQAPEDILKLRGVRFKWQDAAEDDPYAMGLVAQEVEEFFPEAVRTGTDGMKGINYSALIAPLIESLKQQQSQIGELRVEIETLRAR</sequence>
<dbReference type="InterPro" id="IPR030392">
    <property type="entry name" value="S74_ICA"/>
</dbReference>
<gene>
    <name evidence="2" type="ORF">IPJ27_16070</name>
</gene>
<organism evidence="2 3">
    <name type="scientific">Candidatus Accumulibacter proximus</name>
    <dbReference type="NCBI Taxonomy" id="2954385"/>
    <lineage>
        <taxon>Bacteria</taxon>
        <taxon>Pseudomonadati</taxon>
        <taxon>Pseudomonadota</taxon>
        <taxon>Betaproteobacteria</taxon>
        <taxon>Candidatus Accumulibacter</taxon>
    </lineage>
</organism>
<proteinExistence type="predicted"/>
<name>A0A935Q0P6_9PROT</name>
<comment type="caution">
    <text evidence="2">The sequence shown here is derived from an EMBL/GenBank/DDBJ whole genome shotgun (WGS) entry which is preliminary data.</text>
</comment>
<dbReference type="AlphaFoldDB" id="A0A935Q0P6"/>
<dbReference type="Pfam" id="PF13884">
    <property type="entry name" value="Peptidase_S74"/>
    <property type="match status" value="1"/>
</dbReference>
<evidence type="ECO:0000313" key="2">
    <source>
        <dbReference type="EMBL" id="MBK7676137.1"/>
    </source>
</evidence>
<dbReference type="Proteomes" id="UP000697998">
    <property type="component" value="Unassembled WGS sequence"/>
</dbReference>
<dbReference type="PROSITE" id="PS51688">
    <property type="entry name" value="ICA"/>
    <property type="match status" value="1"/>
</dbReference>
<accession>A0A935Q0P6</accession>
<reference evidence="2 3" key="1">
    <citation type="submission" date="2020-10" db="EMBL/GenBank/DDBJ databases">
        <title>Connecting structure to function with the recovery of over 1000 high-quality activated sludge metagenome-assembled genomes encoding full-length rRNA genes using long-read sequencing.</title>
        <authorList>
            <person name="Singleton C.M."/>
            <person name="Petriglieri F."/>
            <person name="Kristensen J.M."/>
            <person name="Kirkegaard R.H."/>
            <person name="Michaelsen T.Y."/>
            <person name="Andersen M.H."/>
            <person name="Karst S.M."/>
            <person name="Dueholm M.S."/>
            <person name="Nielsen P.H."/>
            <person name="Albertsen M."/>
        </authorList>
    </citation>
    <scope>NUCLEOTIDE SEQUENCE [LARGE SCALE GENOMIC DNA]</scope>
    <source>
        <strain evidence="2">EsbW_18-Q3-R4-48_BATAC.285</strain>
    </source>
</reference>
<evidence type="ECO:0000259" key="1">
    <source>
        <dbReference type="PROSITE" id="PS51688"/>
    </source>
</evidence>
<feature type="domain" description="Peptidase S74" evidence="1">
    <location>
        <begin position="817"/>
        <end position="908"/>
    </location>
</feature>
<evidence type="ECO:0000313" key="3">
    <source>
        <dbReference type="Proteomes" id="UP000697998"/>
    </source>
</evidence>
<protein>
    <submittedName>
        <fullName evidence="2">Tail fiber domain-containing protein</fullName>
    </submittedName>
</protein>